<dbReference type="Pfam" id="PF00892">
    <property type="entry name" value="EamA"/>
    <property type="match status" value="2"/>
</dbReference>
<keyword evidence="4 6" id="KW-0472">Membrane</keyword>
<feature type="transmembrane region" description="Helical" evidence="6">
    <location>
        <begin position="255"/>
        <end position="272"/>
    </location>
</feature>
<evidence type="ECO:0000256" key="1">
    <source>
        <dbReference type="ARBA" id="ARBA00004141"/>
    </source>
</evidence>
<dbReference type="PROSITE" id="PS51257">
    <property type="entry name" value="PROKAR_LIPOPROTEIN"/>
    <property type="match status" value="1"/>
</dbReference>
<dbReference type="SUPFAM" id="SSF103481">
    <property type="entry name" value="Multidrug resistance efflux transporter EmrE"/>
    <property type="match status" value="2"/>
</dbReference>
<evidence type="ECO:0000313" key="8">
    <source>
        <dbReference type="EMBL" id="MFC4728906.1"/>
    </source>
</evidence>
<evidence type="ECO:0000313" key="9">
    <source>
        <dbReference type="Proteomes" id="UP001595892"/>
    </source>
</evidence>
<dbReference type="Proteomes" id="UP001595892">
    <property type="component" value="Unassembled WGS sequence"/>
</dbReference>
<proteinExistence type="predicted"/>
<comment type="subcellular location">
    <subcellularLocation>
        <location evidence="1">Membrane</location>
        <topology evidence="1">Multi-pass membrane protein</topology>
    </subcellularLocation>
</comment>
<feature type="transmembrane region" description="Helical" evidence="6">
    <location>
        <begin position="142"/>
        <end position="161"/>
    </location>
</feature>
<feature type="transmembrane region" description="Helical" evidence="6">
    <location>
        <begin position="62"/>
        <end position="88"/>
    </location>
</feature>
<feature type="transmembrane region" description="Helical" evidence="6">
    <location>
        <begin position="118"/>
        <end position="136"/>
    </location>
</feature>
<feature type="domain" description="EamA" evidence="7">
    <location>
        <begin position="145"/>
        <end position="267"/>
    </location>
</feature>
<comment type="caution">
    <text evidence="8">The sequence shown here is derived from an EMBL/GenBank/DDBJ whole genome shotgun (WGS) entry which is preliminary data.</text>
</comment>
<name>A0ABV9NP32_9GAMM</name>
<feature type="domain" description="EamA" evidence="7">
    <location>
        <begin position="2"/>
        <end position="133"/>
    </location>
</feature>
<feature type="transmembrane region" description="Helical" evidence="6">
    <location>
        <begin position="94"/>
        <end position="111"/>
    </location>
</feature>
<dbReference type="InterPro" id="IPR000620">
    <property type="entry name" value="EamA_dom"/>
</dbReference>
<feature type="transmembrane region" description="Helical" evidence="6">
    <location>
        <begin position="34"/>
        <end position="50"/>
    </location>
</feature>
<feature type="region of interest" description="Disordered" evidence="5">
    <location>
        <begin position="281"/>
        <end position="313"/>
    </location>
</feature>
<dbReference type="RefSeq" id="WP_377005033.1">
    <property type="nucleotide sequence ID" value="NZ_JBHSGG010000033.1"/>
</dbReference>
<evidence type="ECO:0000256" key="6">
    <source>
        <dbReference type="SAM" id="Phobius"/>
    </source>
</evidence>
<gene>
    <name evidence="8" type="ORF">ACFO3Q_12090</name>
</gene>
<evidence type="ECO:0000259" key="7">
    <source>
        <dbReference type="Pfam" id="PF00892"/>
    </source>
</evidence>
<dbReference type="PANTHER" id="PTHR22911:SF6">
    <property type="entry name" value="SOLUTE CARRIER FAMILY 35 MEMBER G1"/>
    <property type="match status" value="1"/>
</dbReference>
<keyword evidence="9" id="KW-1185">Reference proteome</keyword>
<sequence>MRAVAFMVGSATMFACMAAVIRLASEQLHPFEIAFFRNLFGMAFALPLLFRHGWGLLRTDKLHLYATRCVIGMLGMLCGFSAIVYLPLAQAVTLSYSTPLFVTIGAVLVLGEVVRARRWTAVAVGFLGVLLIVRPGTEGFSAMSLVAVVAAVLSAAVAISIKMLSRTEKPDAIVLYTTLFWVPMSLVPALFVWVWPTGWTWLWIVGAGFFGTMGHMFWTRALKMGEASLLTPISFVQVPIVAFIGWALFDETVGLWTGLGAAVIFASNAYIAHREAQLARRTTTDPDMPPAAGGATAEQPALPESPPRPPARS</sequence>
<protein>
    <submittedName>
        <fullName evidence="8">DMT family transporter</fullName>
    </submittedName>
</protein>
<reference evidence="9" key="1">
    <citation type="journal article" date="2019" name="Int. J. Syst. Evol. Microbiol.">
        <title>The Global Catalogue of Microorganisms (GCM) 10K type strain sequencing project: providing services to taxonomists for standard genome sequencing and annotation.</title>
        <authorList>
            <consortium name="The Broad Institute Genomics Platform"/>
            <consortium name="The Broad Institute Genome Sequencing Center for Infectious Disease"/>
            <person name="Wu L."/>
            <person name="Ma J."/>
        </authorList>
    </citation>
    <scope>NUCLEOTIDE SEQUENCE [LARGE SCALE GENOMIC DNA]</scope>
    <source>
        <strain evidence="9">CGMCC 1.13574</strain>
    </source>
</reference>
<dbReference type="EMBL" id="JBHSGG010000033">
    <property type="protein sequence ID" value="MFC4728906.1"/>
    <property type="molecule type" value="Genomic_DNA"/>
</dbReference>
<evidence type="ECO:0000256" key="5">
    <source>
        <dbReference type="SAM" id="MobiDB-lite"/>
    </source>
</evidence>
<feature type="transmembrane region" description="Helical" evidence="6">
    <location>
        <begin position="201"/>
        <end position="218"/>
    </location>
</feature>
<evidence type="ECO:0000256" key="2">
    <source>
        <dbReference type="ARBA" id="ARBA00022692"/>
    </source>
</evidence>
<feature type="transmembrane region" description="Helical" evidence="6">
    <location>
        <begin position="173"/>
        <end position="195"/>
    </location>
</feature>
<dbReference type="InterPro" id="IPR037185">
    <property type="entry name" value="EmrE-like"/>
</dbReference>
<feature type="compositionally biased region" description="Pro residues" evidence="5">
    <location>
        <begin position="303"/>
        <end position="313"/>
    </location>
</feature>
<accession>A0ABV9NP32</accession>
<evidence type="ECO:0000256" key="3">
    <source>
        <dbReference type="ARBA" id="ARBA00022989"/>
    </source>
</evidence>
<evidence type="ECO:0000256" key="4">
    <source>
        <dbReference type="ARBA" id="ARBA00023136"/>
    </source>
</evidence>
<feature type="transmembrane region" description="Helical" evidence="6">
    <location>
        <begin position="230"/>
        <end position="249"/>
    </location>
</feature>
<dbReference type="PANTHER" id="PTHR22911">
    <property type="entry name" value="ACYL-MALONYL CONDENSING ENZYME-RELATED"/>
    <property type="match status" value="1"/>
</dbReference>
<keyword evidence="3 6" id="KW-1133">Transmembrane helix</keyword>
<organism evidence="8 9">
    <name type="scientific">Coralloluteibacterium thermophilum</name>
    <dbReference type="NCBI Taxonomy" id="2707049"/>
    <lineage>
        <taxon>Bacteria</taxon>
        <taxon>Pseudomonadati</taxon>
        <taxon>Pseudomonadota</taxon>
        <taxon>Gammaproteobacteria</taxon>
        <taxon>Lysobacterales</taxon>
        <taxon>Lysobacteraceae</taxon>
        <taxon>Coralloluteibacterium</taxon>
    </lineage>
</organism>
<keyword evidence="2 6" id="KW-0812">Transmembrane</keyword>